<dbReference type="SUPFAM" id="SSF52540">
    <property type="entry name" value="P-loop containing nucleoside triphosphate hydrolases"/>
    <property type="match status" value="1"/>
</dbReference>
<dbReference type="CDD" id="cd01884">
    <property type="entry name" value="EF_Tu"/>
    <property type="match status" value="1"/>
</dbReference>
<dbReference type="PROSITE" id="PS00301">
    <property type="entry name" value="G_TR_1"/>
    <property type="match status" value="1"/>
</dbReference>
<organism evidence="2 3">
    <name type="scientific">Propionivibrio dicarboxylicus</name>
    <dbReference type="NCBI Taxonomy" id="83767"/>
    <lineage>
        <taxon>Bacteria</taxon>
        <taxon>Pseudomonadati</taxon>
        <taxon>Pseudomonadota</taxon>
        <taxon>Betaproteobacteria</taxon>
        <taxon>Rhodocyclales</taxon>
        <taxon>Rhodocyclaceae</taxon>
        <taxon>Propionivibrio</taxon>
    </lineage>
</organism>
<dbReference type="Proteomes" id="UP000198607">
    <property type="component" value="Unassembled WGS sequence"/>
</dbReference>
<dbReference type="InterPro" id="IPR041709">
    <property type="entry name" value="EF-Tu_GTP-bd"/>
</dbReference>
<dbReference type="InterPro" id="IPR005225">
    <property type="entry name" value="Small_GTP-bd"/>
</dbReference>
<dbReference type="InterPro" id="IPR050055">
    <property type="entry name" value="EF-Tu_GTPase"/>
</dbReference>
<sequence length="183" mass="19917">MAKAKFERTKPHVNVGTIGHVDHGKTTLTAAITTILSKKFGGEAKAYDQIDAAPEEKARGITINTAHVEYETATRHYAHVDCPGHADYIKNMITGAAQMDGAILVVSAADGPMPQTREHILLARQVGVPYIIVFMNKCDMVDDAELLELVEMEVRELLSKYEFPGDDIPIVKGSALKALEGDT</sequence>
<dbReference type="GO" id="GO:0005525">
    <property type="term" value="F:GTP binding"/>
    <property type="evidence" value="ECO:0007669"/>
    <property type="project" value="InterPro"/>
</dbReference>
<dbReference type="EMBL" id="FNCY01000001">
    <property type="protein sequence ID" value="SDG78411.1"/>
    <property type="molecule type" value="Genomic_DNA"/>
</dbReference>
<dbReference type="PANTHER" id="PTHR43721">
    <property type="entry name" value="ELONGATION FACTOR TU-RELATED"/>
    <property type="match status" value="1"/>
</dbReference>
<dbReference type="GO" id="GO:0003924">
    <property type="term" value="F:GTPase activity"/>
    <property type="evidence" value="ECO:0007669"/>
    <property type="project" value="InterPro"/>
</dbReference>
<evidence type="ECO:0000313" key="3">
    <source>
        <dbReference type="Proteomes" id="UP000198607"/>
    </source>
</evidence>
<proteinExistence type="predicted"/>
<dbReference type="PROSITE" id="PS51722">
    <property type="entry name" value="G_TR_2"/>
    <property type="match status" value="1"/>
</dbReference>
<evidence type="ECO:0000313" key="2">
    <source>
        <dbReference type="EMBL" id="SDG78411.1"/>
    </source>
</evidence>
<dbReference type="Pfam" id="PF00009">
    <property type="entry name" value="GTP_EFTU"/>
    <property type="match status" value="1"/>
</dbReference>
<dbReference type="STRING" id="83767.SAMN05660652_00717"/>
<feature type="non-terminal residue" evidence="2">
    <location>
        <position position="183"/>
    </location>
</feature>
<dbReference type="Gene3D" id="3.40.50.300">
    <property type="entry name" value="P-loop containing nucleotide triphosphate hydrolases"/>
    <property type="match status" value="1"/>
</dbReference>
<name>A0A1G7X2M5_9RHOO</name>
<dbReference type="FunFam" id="3.40.50.300:FF:000003">
    <property type="entry name" value="Elongation factor Tu"/>
    <property type="match status" value="1"/>
</dbReference>
<dbReference type="InterPro" id="IPR031157">
    <property type="entry name" value="G_TR_CS"/>
</dbReference>
<dbReference type="NCBIfam" id="TIGR00231">
    <property type="entry name" value="small_GTP"/>
    <property type="match status" value="1"/>
</dbReference>
<keyword evidence="2" id="KW-0648">Protein biosynthesis</keyword>
<evidence type="ECO:0000259" key="1">
    <source>
        <dbReference type="PROSITE" id="PS51722"/>
    </source>
</evidence>
<keyword evidence="3" id="KW-1185">Reference proteome</keyword>
<gene>
    <name evidence="2" type="ORF">SAMN05660652_00717</name>
</gene>
<feature type="domain" description="Tr-type G" evidence="1">
    <location>
        <begin position="10"/>
        <end position="183"/>
    </location>
</feature>
<dbReference type="PRINTS" id="PR00315">
    <property type="entry name" value="ELONGATNFCT"/>
</dbReference>
<accession>A0A1G7X2M5</accession>
<dbReference type="PANTHER" id="PTHR43721:SF22">
    <property type="entry name" value="ELONGATION FACTOR TU, MITOCHONDRIAL"/>
    <property type="match status" value="1"/>
</dbReference>
<dbReference type="GO" id="GO:0003746">
    <property type="term" value="F:translation elongation factor activity"/>
    <property type="evidence" value="ECO:0007669"/>
    <property type="project" value="UniProtKB-KW"/>
</dbReference>
<keyword evidence="2" id="KW-0251">Elongation factor</keyword>
<dbReference type="InterPro" id="IPR000795">
    <property type="entry name" value="T_Tr_GTP-bd_dom"/>
</dbReference>
<protein>
    <submittedName>
        <fullName evidence="2">Translation elongation factor TU</fullName>
    </submittedName>
</protein>
<dbReference type="OrthoDB" id="9803139at2"/>
<dbReference type="InterPro" id="IPR027417">
    <property type="entry name" value="P-loop_NTPase"/>
</dbReference>
<dbReference type="RefSeq" id="WP_143009755.1">
    <property type="nucleotide sequence ID" value="NZ_FNCY01000001.1"/>
</dbReference>
<dbReference type="AlphaFoldDB" id="A0A1G7X2M5"/>
<reference evidence="2 3" key="1">
    <citation type="submission" date="2016-10" db="EMBL/GenBank/DDBJ databases">
        <authorList>
            <person name="de Groot N.N."/>
        </authorList>
    </citation>
    <scope>NUCLEOTIDE SEQUENCE [LARGE SCALE GENOMIC DNA]</scope>
    <source>
        <strain evidence="2 3">DSM 5885</strain>
    </source>
</reference>
<dbReference type="GO" id="GO:0005829">
    <property type="term" value="C:cytosol"/>
    <property type="evidence" value="ECO:0007669"/>
    <property type="project" value="TreeGrafter"/>
</dbReference>